<gene>
    <name evidence="2" type="ORF">ASIM_LOCUS10463</name>
</gene>
<organism evidence="4">
    <name type="scientific">Anisakis simplex</name>
    <name type="common">Herring worm</name>
    <dbReference type="NCBI Taxonomy" id="6269"/>
    <lineage>
        <taxon>Eukaryota</taxon>
        <taxon>Metazoa</taxon>
        <taxon>Ecdysozoa</taxon>
        <taxon>Nematoda</taxon>
        <taxon>Chromadorea</taxon>
        <taxon>Rhabditida</taxon>
        <taxon>Spirurina</taxon>
        <taxon>Ascaridomorpha</taxon>
        <taxon>Ascaridoidea</taxon>
        <taxon>Anisakidae</taxon>
        <taxon>Anisakis</taxon>
        <taxon>Anisakis simplex complex</taxon>
    </lineage>
</organism>
<dbReference type="OrthoDB" id="5876512at2759"/>
<dbReference type="AlphaFoldDB" id="A0A0M3JSF7"/>
<dbReference type="Proteomes" id="UP000267096">
    <property type="component" value="Unassembled WGS sequence"/>
</dbReference>
<reference evidence="2 3" key="2">
    <citation type="submission" date="2018-11" db="EMBL/GenBank/DDBJ databases">
        <authorList>
            <consortium name="Pathogen Informatics"/>
        </authorList>
    </citation>
    <scope>NUCLEOTIDE SEQUENCE [LARGE SCALE GENOMIC DNA]</scope>
</reference>
<proteinExistence type="predicted"/>
<feature type="region of interest" description="Disordered" evidence="1">
    <location>
        <begin position="1"/>
        <end position="34"/>
    </location>
</feature>
<evidence type="ECO:0000313" key="2">
    <source>
        <dbReference type="EMBL" id="VDK43025.1"/>
    </source>
</evidence>
<feature type="region of interest" description="Disordered" evidence="1">
    <location>
        <begin position="194"/>
        <end position="215"/>
    </location>
</feature>
<dbReference type="WBParaSite" id="ASIM_0001090501-mRNA-1">
    <property type="protein sequence ID" value="ASIM_0001090501-mRNA-1"/>
    <property type="gene ID" value="ASIM_0001090501"/>
</dbReference>
<feature type="compositionally biased region" description="Low complexity" evidence="1">
    <location>
        <begin position="148"/>
        <end position="158"/>
    </location>
</feature>
<evidence type="ECO:0000313" key="3">
    <source>
        <dbReference type="Proteomes" id="UP000267096"/>
    </source>
</evidence>
<protein>
    <submittedName>
        <fullName evidence="2 4">Uncharacterized protein</fullName>
    </submittedName>
</protein>
<dbReference type="EMBL" id="UYRR01031000">
    <property type="protein sequence ID" value="VDK43025.1"/>
    <property type="molecule type" value="Genomic_DNA"/>
</dbReference>
<keyword evidence="3" id="KW-1185">Reference proteome</keyword>
<name>A0A0M3JSF7_ANISI</name>
<evidence type="ECO:0000256" key="1">
    <source>
        <dbReference type="SAM" id="MobiDB-lite"/>
    </source>
</evidence>
<feature type="region of interest" description="Disordered" evidence="1">
    <location>
        <begin position="116"/>
        <end position="174"/>
    </location>
</feature>
<reference evidence="4" key="1">
    <citation type="submission" date="2017-02" db="UniProtKB">
        <authorList>
            <consortium name="WormBaseParasite"/>
        </authorList>
    </citation>
    <scope>IDENTIFICATION</scope>
</reference>
<feature type="compositionally biased region" description="Low complexity" evidence="1">
    <location>
        <begin position="200"/>
        <end position="215"/>
    </location>
</feature>
<evidence type="ECO:0000313" key="4">
    <source>
        <dbReference type="WBParaSite" id="ASIM_0001090501-mRNA-1"/>
    </source>
</evidence>
<sequence length="278" mass="30364">MSPHQSFRHTTSFPFGLPSPASLISPDTGPNSAYQMQQKPFFFLPSTPKSSQSTASSCANSHRRRYAGNRPRSVVLFPSNTAQPHSPYFPTTPTILTNGHQKMMLSQSAPMVVSNHVPPQQQQSHHPHFHHSSSQQYSKKNMKNCITQQQQYQQQRQRPLSESRGGSPVNCFAGAKFSESPKAQLIPLPPMQWLTDASDSETTTDQNSDSSDSSLSFVMHSKCGSDEFSAVPSIPSSSLSVQCKVTATSSTSTSPQQLCRPGPMRMNPLQLIAAVAAS</sequence>
<feature type="compositionally biased region" description="Polar residues" evidence="1">
    <location>
        <begin position="1"/>
        <end position="13"/>
    </location>
</feature>
<accession>A0A0M3JSF7</accession>